<organism evidence="2 3">
    <name type="scientific">Amantichitinum ursilacus</name>
    <dbReference type="NCBI Taxonomy" id="857265"/>
    <lineage>
        <taxon>Bacteria</taxon>
        <taxon>Pseudomonadati</taxon>
        <taxon>Pseudomonadota</taxon>
        <taxon>Betaproteobacteria</taxon>
        <taxon>Neisseriales</taxon>
        <taxon>Chitinibacteraceae</taxon>
        <taxon>Amantichitinum</taxon>
    </lineage>
</organism>
<keyword evidence="1" id="KW-0472">Membrane</keyword>
<reference evidence="2 3" key="1">
    <citation type="submission" date="2015-07" db="EMBL/GenBank/DDBJ databases">
        <title>Draft genome sequence of the Amantichitinum ursilacus IGB-41, a new chitin-degrading bacterium.</title>
        <authorList>
            <person name="Kirstahler P."/>
            <person name="Guenther M."/>
            <person name="Grumaz C."/>
            <person name="Rupp S."/>
            <person name="Zibek S."/>
            <person name="Sohn K."/>
        </authorList>
    </citation>
    <scope>NUCLEOTIDE SEQUENCE [LARGE SCALE GENOMIC DNA]</scope>
    <source>
        <strain evidence="2 3">IGB-41</strain>
    </source>
</reference>
<feature type="transmembrane region" description="Helical" evidence="1">
    <location>
        <begin position="82"/>
        <end position="104"/>
    </location>
</feature>
<accession>A0A0N0GQX3</accession>
<evidence type="ECO:0008006" key="4">
    <source>
        <dbReference type="Google" id="ProtNLM"/>
    </source>
</evidence>
<proteinExistence type="predicted"/>
<evidence type="ECO:0000256" key="1">
    <source>
        <dbReference type="SAM" id="Phobius"/>
    </source>
</evidence>
<dbReference type="AlphaFoldDB" id="A0A0N0GQX3"/>
<name>A0A0N0GQX3_9NEIS</name>
<evidence type="ECO:0000313" key="3">
    <source>
        <dbReference type="Proteomes" id="UP000037939"/>
    </source>
</evidence>
<dbReference type="Gene3D" id="6.10.250.2540">
    <property type="match status" value="1"/>
</dbReference>
<dbReference type="Proteomes" id="UP000037939">
    <property type="component" value="Unassembled WGS sequence"/>
</dbReference>
<gene>
    <name evidence="2" type="ORF">WG78_01440</name>
</gene>
<dbReference type="EMBL" id="LAQT01000001">
    <property type="protein sequence ID" value="KPC55280.1"/>
    <property type="molecule type" value="Genomic_DNA"/>
</dbReference>
<keyword evidence="1" id="KW-0812">Transmembrane</keyword>
<keyword evidence="1" id="KW-1133">Transmembrane helix</keyword>
<comment type="caution">
    <text evidence="2">The sequence shown here is derived from an EMBL/GenBank/DDBJ whole genome shotgun (WGS) entry which is preliminary data.</text>
</comment>
<keyword evidence="3" id="KW-1185">Reference proteome</keyword>
<protein>
    <recommendedName>
        <fullName evidence="4">t-SNARE coiled-coil homology domain-containing protein</fullName>
    </recommendedName>
</protein>
<sequence>MEYVSQGELVRRVEGLDGAIHAQNCQMNARIDVLASDVRAELGELGSRMSTGFDVVDMRFKMVDMRFDSLEKQFQSGKRMMGLVATLLATWFTAVSVGVAWLQLDPTGSVARFRQQQKSSPQWSVVTPQSAAQTRS</sequence>
<evidence type="ECO:0000313" key="2">
    <source>
        <dbReference type="EMBL" id="KPC55280.1"/>
    </source>
</evidence>